<dbReference type="InterPro" id="IPR042885">
    <property type="entry name" value="HIPP47/16"/>
</dbReference>
<dbReference type="Proteomes" id="UP000012960">
    <property type="component" value="Unplaced"/>
</dbReference>
<dbReference type="OMA" id="CEVPGHQ"/>
<feature type="domain" description="HMA" evidence="1">
    <location>
        <begin position="2"/>
        <end position="71"/>
    </location>
</feature>
<keyword evidence="4" id="KW-1185">Reference proteome</keyword>
<accession>A0A804IU10</accession>
<dbReference type="Gramene" id="Ma04_t26140.1">
    <property type="protein sequence ID" value="Ma04_p26140.1"/>
    <property type="gene ID" value="Ma04_g26140"/>
</dbReference>
<dbReference type="GO" id="GO:0046872">
    <property type="term" value="F:metal ion binding"/>
    <property type="evidence" value="ECO:0007669"/>
    <property type="project" value="InterPro"/>
</dbReference>
<dbReference type="PROSITE" id="PS50846">
    <property type="entry name" value="HMA_2"/>
    <property type="match status" value="1"/>
</dbReference>
<reference evidence="3" key="2">
    <citation type="submission" date="2021-05" db="UniProtKB">
        <authorList>
            <consortium name="EnsemblPlants"/>
        </authorList>
    </citation>
    <scope>IDENTIFICATION</scope>
    <source>
        <strain evidence="3">subsp. malaccensis</strain>
    </source>
</reference>
<dbReference type="PANTHER" id="PTHR46932">
    <property type="entry name" value="HEAVY METAL-ASSOCIATED ISOPRENYLATED PLANT PROTEIN 47"/>
    <property type="match status" value="1"/>
</dbReference>
<dbReference type="PANTHER" id="PTHR46932:SF12">
    <property type="entry name" value="HEAVY METAL-ASSOCIATED ISOPRENYLATED PLANT PROTEIN 47"/>
    <property type="match status" value="1"/>
</dbReference>
<evidence type="ECO:0000313" key="4">
    <source>
        <dbReference type="Proteomes" id="UP000012960"/>
    </source>
</evidence>
<dbReference type="Gene3D" id="3.30.70.100">
    <property type="match status" value="1"/>
</dbReference>
<protein>
    <submittedName>
        <fullName evidence="2">(wild Malaysian banana) hypothetical protein</fullName>
    </submittedName>
</protein>
<dbReference type="FunCoup" id="A0A804IU10">
    <property type="interactions" value="70"/>
</dbReference>
<dbReference type="AlphaFoldDB" id="A0A804IU10"/>
<sequence>MEQKIVIKINVICDRCRNKALKLASSVRGVESVAIQGRNRNRVVVTGEGVDSVCLTSILRQKMGYAEIIGISRASFDEVQECEVPGHQEVPQCYNNYCGPPQMMSNGVCNTYSNGYNHYYPPHPHTIHDGWYASRPSFCSIM</sequence>
<organism evidence="3 4">
    <name type="scientific">Musa acuminata subsp. malaccensis</name>
    <name type="common">Wild banana</name>
    <name type="synonym">Musa malaccensis</name>
    <dbReference type="NCBI Taxonomy" id="214687"/>
    <lineage>
        <taxon>Eukaryota</taxon>
        <taxon>Viridiplantae</taxon>
        <taxon>Streptophyta</taxon>
        <taxon>Embryophyta</taxon>
        <taxon>Tracheophyta</taxon>
        <taxon>Spermatophyta</taxon>
        <taxon>Magnoliopsida</taxon>
        <taxon>Liliopsida</taxon>
        <taxon>Zingiberales</taxon>
        <taxon>Musaceae</taxon>
        <taxon>Musa</taxon>
    </lineage>
</organism>
<evidence type="ECO:0000259" key="1">
    <source>
        <dbReference type="PROSITE" id="PS50846"/>
    </source>
</evidence>
<evidence type="ECO:0000313" key="3">
    <source>
        <dbReference type="EnsemblPlants" id="Ma04_p26140.1"/>
    </source>
</evidence>
<dbReference type="OrthoDB" id="692882at2759"/>
<evidence type="ECO:0000313" key="2">
    <source>
        <dbReference type="EMBL" id="CAG1843425.1"/>
    </source>
</evidence>
<name>A0A804IU10_MUSAM</name>
<reference evidence="2" key="1">
    <citation type="submission" date="2021-03" db="EMBL/GenBank/DDBJ databases">
        <authorList>
            <consortium name="Genoscope - CEA"/>
            <person name="William W."/>
        </authorList>
    </citation>
    <scope>NUCLEOTIDE SEQUENCE</scope>
    <source>
        <strain evidence="2">Doubled-haploid Pahang</strain>
    </source>
</reference>
<gene>
    <name evidence="2" type="ORF">GSMUA_132200.1</name>
</gene>
<dbReference type="EMBL" id="HG996469">
    <property type="protein sequence ID" value="CAG1843425.1"/>
    <property type="molecule type" value="Genomic_DNA"/>
</dbReference>
<proteinExistence type="predicted"/>
<dbReference type="InterPro" id="IPR006121">
    <property type="entry name" value="HMA_dom"/>
</dbReference>
<dbReference type="EnsemblPlants" id="Ma04_t26140.1">
    <property type="protein sequence ID" value="Ma04_p26140.1"/>
    <property type="gene ID" value="Ma04_g26140"/>
</dbReference>